<organism evidence="1 2">
    <name type="scientific">Thiorhodovibrio winogradskyi</name>
    <dbReference type="NCBI Taxonomy" id="77007"/>
    <lineage>
        <taxon>Bacteria</taxon>
        <taxon>Pseudomonadati</taxon>
        <taxon>Pseudomonadota</taxon>
        <taxon>Gammaproteobacteria</taxon>
        <taxon>Chromatiales</taxon>
        <taxon>Chromatiaceae</taxon>
        <taxon>Thiorhodovibrio</taxon>
    </lineage>
</organism>
<name>A0ABZ0SAE8_9GAMM</name>
<reference evidence="1 2" key="1">
    <citation type="journal article" date="2023" name="Microorganisms">
        <title>Thiorhodovibrio frisius and Trv. litoralis spp. nov., Two Novel Members from a Clade of Fastidious Purple Sulfur Bacteria That Exhibit Unique Red-Shifted Light-Harvesting Capabilities.</title>
        <authorList>
            <person name="Methner A."/>
            <person name="Kuzyk S.B."/>
            <person name="Petersen J."/>
            <person name="Bauer S."/>
            <person name="Brinkmann H."/>
            <person name="Sichau K."/>
            <person name="Wanner G."/>
            <person name="Wolf J."/>
            <person name="Neumann-Schaal M."/>
            <person name="Henke P."/>
            <person name="Tank M."/>
            <person name="Sproer C."/>
            <person name="Bunk B."/>
            <person name="Overmann J."/>
        </authorList>
    </citation>
    <scope>NUCLEOTIDE SEQUENCE [LARGE SCALE GENOMIC DNA]</scope>
    <source>
        <strain evidence="1 2">DSM 6702</strain>
    </source>
</reference>
<evidence type="ECO:0000313" key="2">
    <source>
        <dbReference type="Proteomes" id="UP001432180"/>
    </source>
</evidence>
<protein>
    <recommendedName>
        <fullName evidence="3">Nucleotidyl transferase AbiEii toxin, Type IV TA system</fullName>
    </recommendedName>
</protein>
<evidence type="ECO:0008006" key="3">
    <source>
        <dbReference type="Google" id="ProtNLM"/>
    </source>
</evidence>
<dbReference type="RefSeq" id="WP_328987811.1">
    <property type="nucleotide sequence ID" value="NZ_CP121472.1"/>
</dbReference>
<evidence type="ECO:0000313" key="1">
    <source>
        <dbReference type="EMBL" id="WPL17293.1"/>
    </source>
</evidence>
<sequence length="242" mass="27307">MNIDEVLRWLEHADEELTLVGGQAVALWEHLLGLPILTETLDIDFLGDPAQAEALAEILHYRCQIPEPSDPPPNTAVILDDNNHVVADFLGMVAGLNETDILRRRVPVVLTGGHLVQVLHPFDCLASRLANVMLLPGKRSPRGYDQLRAAIGVCRAYLIRLADQDRQQEAIKMANRIFDLAVSDAGKRVYFGQQIDLVLALPEPEVFRTPAFTEENFPRQLERVHQRRERFVLFLKRRGLLG</sequence>
<keyword evidence="2" id="KW-1185">Reference proteome</keyword>
<accession>A0ABZ0SAE8</accession>
<dbReference type="Proteomes" id="UP001432180">
    <property type="component" value="Chromosome"/>
</dbReference>
<proteinExistence type="predicted"/>
<gene>
    <name evidence="1" type="ORF">Thiowin_02294</name>
</gene>
<dbReference type="EMBL" id="CP121472">
    <property type="protein sequence ID" value="WPL17293.1"/>
    <property type="molecule type" value="Genomic_DNA"/>
</dbReference>